<dbReference type="EnsemblPlants" id="TraesCSU02G221900.1">
    <property type="protein sequence ID" value="TraesCSU02G221900.1"/>
    <property type="gene ID" value="TraesCSU02G221900"/>
</dbReference>
<dbReference type="Gramene" id="TraesCSU02G211100.1">
    <property type="protein sequence ID" value="TraesCSU02G211100.1"/>
    <property type="gene ID" value="TraesCSU02G211100"/>
</dbReference>
<evidence type="ECO:0000259" key="6">
    <source>
        <dbReference type="Pfam" id="PF18052"/>
    </source>
</evidence>
<proteinExistence type="inferred from homology"/>
<keyword evidence="5" id="KW-0611">Plant defense</keyword>
<dbReference type="Pfam" id="PF18052">
    <property type="entry name" value="Rx_N"/>
    <property type="match status" value="1"/>
</dbReference>
<evidence type="ECO:0000256" key="2">
    <source>
        <dbReference type="ARBA" id="ARBA00022614"/>
    </source>
</evidence>
<dbReference type="EnsemblPlants" id="TraesCSU02G211100.1">
    <property type="protein sequence ID" value="TraesCSU02G211100.1"/>
    <property type="gene ID" value="TraesCSU02G211100"/>
</dbReference>
<dbReference type="Gene3D" id="1.20.5.4130">
    <property type="match status" value="1"/>
</dbReference>
<accession>A0A341ZF81</accession>
<dbReference type="EnsemblPlants" id="TraesCSU02G211200.1">
    <property type="protein sequence ID" value="TraesCSU02G211200.1"/>
    <property type="gene ID" value="TraesCSU02G211200"/>
</dbReference>
<dbReference type="OMA" id="FPCTLVE"/>
<dbReference type="PANTHER" id="PTHR19338">
    <property type="entry name" value="TRANSLOCASE OF INNER MITOCHONDRIAL MEMBRANE 13 HOMOLOG"/>
    <property type="match status" value="1"/>
</dbReference>
<protein>
    <recommendedName>
        <fullName evidence="6">Disease resistance N-terminal domain-containing protein</fullName>
    </recommendedName>
</protein>
<evidence type="ECO:0000256" key="3">
    <source>
        <dbReference type="ARBA" id="ARBA00022737"/>
    </source>
</evidence>
<dbReference type="SMR" id="A0A341ZF81"/>
<dbReference type="Gramene" id="TraesWEE_scaffold_069600_01G000500.1">
    <property type="protein sequence ID" value="TraesWEE_scaffold_069600_01G000500.1"/>
    <property type="gene ID" value="TraesWEE_scaffold_069600_01G000500"/>
</dbReference>
<reference evidence="7" key="1">
    <citation type="submission" date="2018-08" db="EMBL/GenBank/DDBJ databases">
        <authorList>
            <person name="Rossello M."/>
        </authorList>
    </citation>
    <scope>NUCLEOTIDE SEQUENCE [LARGE SCALE GENOMIC DNA]</scope>
    <source>
        <strain evidence="7">cv. Chinese Spring</strain>
    </source>
</reference>
<dbReference type="Gramene" id="TraesCAD_scaffold_010558_01G000500.1">
    <property type="protein sequence ID" value="TraesCAD_scaffold_010558_01G000500.1"/>
    <property type="gene ID" value="TraesCAD_scaffold_010558_01G000500"/>
</dbReference>
<dbReference type="GO" id="GO:0000166">
    <property type="term" value="F:nucleotide binding"/>
    <property type="evidence" value="ECO:0007669"/>
    <property type="project" value="UniProtKB-KW"/>
</dbReference>
<feature type="domain" description="Disease resistance N-terminal" evidence="6">
    <location>
        <begin position="13"/>
        <end position="88"/>
    </location>
</feature>
<dbReference type="Gramene" id="TraesCSU02G211200.1">
    <property type="protein sequence ID" value="TraesCSU02G211200.1"/>
    <property type="gene ID" value="TraesCSU02G211200"/>
</dbReference>
<organism evidence="7">
    <name type="scientific">Triticum aestivum</name>
    <name type="common">Wheat</name>
    <dbReference type="NCBI Taxonomy" id="4565"/>
    <lineage>
        <taxon>Eukaryota</taxon>
        <taxon>Viridiplantae</taxon>
        <taxon>Streptophyta</taxon>
        <taxon>Embryophyta</taxon>
        <taxon>Tracheophyta</taxon>
        <taxon>Spermatophyta</taxon>
        <taxon>Magnoliopsida</taxon>
        <taxon>Liliopsida</taxon>
        <taxon>Poales</taxon>
        <taxon>Poaceae</taxon>
        <taxon>BOP clade</taxon>
        <taxon>Pooideae</taxon>
        <taxon>Triticodae</taxon>
        <taxon>Triticeae</taxon>
        <taxon>Triticinae</taxon>
        <taxon>Triticum</taxon>
    </lineage>
</organism>
<reference evidence="7" key="2">
    <citation type="submission" date="2018-10" db="UniProtKB">
        <authorList>
            <consortium name="EnsemblPlants"/>
        </authorList>
    </citation>
    <scope>IDENTIFICATION</scope>
</reference>
<dbReference type="Gramene" id="TraesROB_scaffold_015747_01G000400.1">
    <property type="protein sequence ID" value="TraesROB_scaffold_015747_01G000400.1"/>
    <property type="gene ID" value="TraesROB_scaffold_015747_01G000400"/>
</dbReference>
<dbReference type="Gramene" id="TraesCSU03G0332900.1">
    <property type="protein sequence ID" value="TraesCSU03G0332900.1.CDS"/>
    <property type="gene ID" value="TraesCSU03G0332900"/>
</dbReference>
<dbReference type="GO" id="GO:0006952">
    <property type="term" value="P:defense response"/>
    <property type="evidence" value="ECO:0007669"/>
    <property type="project" value="UniProtKB-KW"/>
</dbReference>
<comment type="similarity">
    <text evidence="1">Belongs to the disease resistance NB-LRR family.</text>
</comment>
<dbReference type="PANTHER" id="PTHR19338:SF58">
    <property type="entry name" value="OS09G0517100 PROTEIN"/>
    <property type="match status" value="1"/>
</dbReference>
<sequence length="137" mass="15909">METTVLSIGKSVLNGALSYAKSAVAEEVALQLGVQGDQAFITDELEMMQAFLEAAHAERDDHMVVNTWVKQVHDVEDSLQDFAVRIENYSWWRLRTLLDRRRVAQEMKELRVKVENVSQRNVRYRLIRRSGSRVYLQ</sequence>
<dbReference type="CDD" id="cd14798">
    <property type="entry name" value="RX-CC_like"/>
    <property type="match status" value="1"/>
</dbReference>
<keyword evidence="3" id="KW-0677">Repeat</keyword>
<dbReference type="Gramene" id="TraesCSU02G221900.1">
    <property type="protein sequence ID" value="TraesCSU02G221900.1"/>
    <property type="gene ID" value="TraesCSU02G221900"/>
</dbReference>
<dbReference type="InterPro" id="IPR041118">
    <property type="entry name" value="Rx_N"/>
</dbReference>
<dbReference type="Gramene" id="TraesCSU03G0370200.1">
    <property type="protein sequence ID" value="TraesCSU03G0370200.1.CDS"/>
    <property type="gene ID" value="TraesCSU03G0370200"/>
</dbReference>
<dbReference type="InterPro" id="IPR038005">
    <property type="entry name" value="RX-like_CC"/>
</dbReference>
<keyword evidence="2" id="KW-0433">Leucine-rich repeat</keyword>
<dbReference type="AlphaFoldDB" id="A0A341ZF81"/>
<evidence type="ECO:0000256" key="5">
    <source>
        <dbReference type="ARBA" id="ARBA00022821"/>
    </source>
</evidence>
<evidence type="ECO:0000313" key="7">
    <source>
        <dbReference type="EnsemblPlants" id="TraesCSU02G211200.1"/>
    </source>
</evidence>
<dbReference type="Gramene" id="TraesCSU03G0333000.1">
    <property type="protein sequence ID" value="TraesCSU03G0333000.1.CDS"/>
    <property type="gene ID" value="TraesCSU03G0333000"/>
</dbReference>
<keyword evidence="8" id="KW-1185">Reference proteome</keyword>
<keyword evidence="4" id="KW-0547">Nucleotide-binding</keyword>
<dbReference type="Gramene" id="TraesCLE_scaffold_041048_01G000500.1">
    <property type="protein sequence ID" value="TraesCLE_scaffold_041048_01G000500.1"/>
    <property type="gene ID" value="TraesCLE_scaffold_041048_01G000500"/>
</dbReference>
<evidence type="ECO:0000256" key="1">
    <source>
        <dbReference type="ARBA" id="ARBA00008894"/>
    </source>
</evidence>
<evidence type="ECO:0000256" key="4">
    <source>
        <dbReference type="ARBA" id="ARBA00022741"/>
    </source>
</evidence>
<name>A0A341ZF81_WHEAT</name>
<dbReference type="Proteomes" id="UP000019116">
    <property type="component" value="Chromosome Un"/>
</dbReference>
<evidence type="ECO:0000313" key="8">
    <source>
        <dbReference type="Proteomes" id="UP000019116"/>
    </source>
</evidence>
<dbReference type="OrthoDB" id="671387at2759"/>